<organism evidence="9 10">
    <name type="scientific">Favolaschia claudopus</name>
    <dbReference type="NCBI Taxonomy" id="2862362"/>
    <lineage>
        <taxon>Eukaryota</taxon>
        <taxon>Fungi</taxon>
        <taxon>Dikarya</taxon>
        <taxon>Basidiomycota</taxon>
        <taxon>Agaricomycotina</taxon>
        <taxon>Agaricomycetes</taxon>
        <taxon>Agaricomycetidae</taxon>
        <taxon>Agaricales</taxon>
        <taxon>Marasmiineae</taxon>
        <taxon>Mycenaceae</taxon>
        <taxon>Favolaschia</taxon>
    </lineage>
</organism>
<feature type="compositionally biased region" description="Polar residues" evidence="6">
    <location>
        <begin position="36"/>
        <end position="46"/>
    </location>
</feature>
<keyword evidence="2" id="KW-1003">Cell membrane</keyword>
<dbReference type="PANTHER" id="PTHR34187">
    <property type="entry name" value="FGR18P"/>
    <property type="match status" value="1"/>
</dbReference>
<keyword evidence="10" id="KW-1185">Reference proteome</keyword>
<comment type="caution">
    <text evidence="9">The sequence shown here is derived from an EMBL/GenBank/DDBJ whole genome shotgun (WGS) entry which is preliminary data.</text>
</comment>
<dbReference type="PANTHER" id="PTHR34187:SF2">
    <property type="entry name" value="DUF202 DOMAIN-CONTAINING PROTEIN"/>
    <property type="match status" value="1"/>
</dbReference>
<feature type="domain" description="DUF202" evidence="8">
    <location>
        <begin position="75"/>
        <end position="158"/>
    </location>
</feature>
<evidence type="ECO:0000313" key="10">
    <source>
        <dbReference type="Proteomes" id="UP001362999"/>
    </source>
</evidence>
<evidence type="ECO:0000313" key="9">
    <source>
        <dbReference type="EMBL" id="KAK6988633.1"/>
    </source>
</evidence>
<dbReference type="InterPro" id="IPR052053">
    <property type="entry name" value="IM_YidH-like"/>
</dbReference>
<dbReference type="GO" id="GO:0005886">
    <property type="term" value="C:plasma membrane"/>
    <property type="evidence" value="ECO:0007669"/>
    <property type="project" value="UniProtKB-SubCell"/>
</dbReference>
<dbReference type="Proteomes" id="UP001362999">
    <property type="component" value="Unassembled WGS sequence"/>
</dbReference>
<evidence type="ECO:0000256" key="3">
    <source>
        <dbReference type="ARBA" id="ARBA00022692"/>
    </source>
</evidence>
<dbReference type="AlphaFoldDB" id="A0AAV9ZR49"/>
<accession>A0AAV9ZR49</accession>
<sequence>MSTSTTPYPPWLPPEERTPLLRRSSASSYAELPMSHTPSRPSSRISHSLPFDIDEAPPHSFPISLVLENSGSVARDHLASERTFLAYMRTSLAVAFAAVALVQLLTMSGTEKPNLHGTETETESPLIKLQSYTRPLAAASLILALFVLILGVYRYFTIQLALTQGKFLATRIPIGVIAFFIGGIICVVFALVFPW</sequence>
<comment type="subcellular location">
    <subcellularLocation>
        <location evidence="1">Cell membrane</location>
        <topology evidence="1">Multi-pass membrane protein</topology>
    </subcellularLocation>
</comment>
<reference evidence="9 10" key="1">
    <citation type="journal article" date="2024" name="J Genomics">
        <title>Draft genome sequencing and assembly of Favolaschia claudopus CIRM-BRFM 2984 isolated from oak limbs.</title>
        <authorList>
            <person name="Navarro D."/>
            <person name="Drula E."/>
            <person name="Chaduli D."/>
            <person name="Cazenave R."/>
            <person name="Ahrendt S."/>
            <person name="Wang J."/>
            <person name="Lipzen A."/>
            <person name="Daum C."/>
            <person name="Barry K."/>
            <person name="Grigoriev I.V."/>
            <person name="Favel A."/>
            <person name="Rosso M.N."/>
            <person name="Martin F."/>
        </authorList>
    </citation>
    <scope>NUCLEOTIDE SEQUENCE [LARGE SCALE GENOMIC DNA]</scope>
    <source>
        <strain evidence="9 10">CIRM-BRFM 2984</strain>
    </source>
</reference>
<evidence type="ECO:0000256" key="4">
    <source>
        <dbReference type="ARBA" id="ARBA00022989"/>
    </source>
</evidence>
<evidence type="ECO:0000259" key="8">
    <source>
        <dbReference type="Pfam" id="PF02656"/>
    </source>
</evidence>
<feature type="transmembrane region" description="Helical" evidence="7">
    <location>
        <begin position="168"/>
        <end position="193"/>
    </location>
</feature>
<name>A0AAV9ZR49_9AGAR</name>
<keyword evidence="4 7" id="KW-1133">Transmembrane helix</keyword>
<protein>
    <recommendedName>
        <fullName evidence="8">DUF202 domain-containing protein</fullName>
    </recommendedName>
</protein>
<dbReference type="InterPro" id="IPR003807">
    <property type="entry name" value="DUF202"/>
</dbReference>
<dbReference type="Pfam" id="PF02656">
    <property type="entry name" value="DUF202"/>
    <property type="match status" value="1"/>
</dbReference>
<dbReference type="EMBL" id="JAWWNJ010000121">
    <property type="protein sequence ID" value="KAK6988633.1"/>
    <property type="molecule type" value="Genomic_DNA"/>
</dbReference>
<evidence type="ECO:0000256" key="6">
    <source>
        <dbReference type="SAM" id="MobiDB-lite"/>
    </source>
</evidence>
<evidence type="ECO:0000256" key="7">
    <source>
        <dbReference type="SAM" id="Phobius"/>
    </source>
</evidence>
<feature type="transmembrane region" description="Helical" evidence="7">
    <location>
        <begin position="84"/>
        <end position="105"/>
    </location>
</feature>
<feature type="transmembrane region" description="Helical" evidence="7">
    <location>
        <begin position="136"/>
        <end position="156"/>
    </location>
</feature>
<keyword evidence="3 7" id="KW-0812">Transmembrane</keyword>
<feature type="region of interest" description="Disordered" evidence="6">
    <location>
        <begin position="1"/>
        <end position="49"/>
    </location>
</feature>
<evidence type="ECO:0000256" key="2">
    <source>
        <dbReference type="ARBA" id="ARBA00022475"/>
    </source>
</evidence>
<gene>
    <name evidence="9" type="ORF">R3P38DRAFT_3443444</name>
</gene>
<evidence type="ECO:0000256" key="5">
    <source>
        <dbReference type="ARBA" id="ARBA00023136"/>
    </source>
</evidence>
<proteinExistence type="predicted"/>
<keyword evidence="5 7" id="KW-0472">Membrane</keyword>
<evidence type="ECO:0000256" key="1">
    <source>
        <dbReference type="ARBA" id="ARBA00004651"/>
    </source>
</evidence>